<feature type="chain" id="PRO_5023940615" evidence="1">
    <location>
        <begin position="20"/>
        <end position="121"/>
    </location>
</feature>
<evidence type="ECO:0000313" key="2">
    <source>
        <dbReference type="EMBL" id="GAT95468.1"/>
    </source>
</evidence>
<reference evidence="2 3" key="1">
    <citation type="submission" date="2016-05" db="EMBL/GenBank/DDBJ databases">
        <title>First whole genome sequencing of Entamoeba histolytica HM1:IMSS-clone-6.</title>
        <authorList>
            <person name="Mukherjee Avik.K."/>
            <person name="Izumyama S."/>
            <person name="Nakada-Tsukui K."/>
            <person name="Nozaki T."/>
        </authorList>
    </citation>
    <scope>NUCLEOTIDE SEQUENCE [LARGE SCALE GENOMIC DNA]</scope>
    <source>
        <strain evidence="2 3">HM1:IMSS clone 6</strain>
    </source>
</reference>
<keyword evidence="1" id="KW-0732">Signal</keyword>
<dbReference type="VEuPathDB" id="AmoebaDB:EHI5A_013550"/>
<dbReference type="VEuPathDB" id="AmoebaDB:EHI_040370"/>
<accession>A0A5K1VKH8</accession>
<name>A0A5K1VKH8_ENTHI</name>
<dbReference type="AlphaFoldDB" id="A0A5K1VKH8"/>
<dbReference type="OMA" id="IILCCEG"/>
<dbReference type="VEuPathDB" id="AmoebaDB:EHI8A_007620"/>
<protein>
    <submittedName>
        <fullName evidence="2">Uncharacterized protein</fullName>
    </submittedName>
</protein>
<comment type="caution">
    <text evidence="2">The sequence shown here is derived from an EMBL/GenBank/DDBJ whole genome shotgun (WGS) entry which is preliminary data.</text>
</comment>
<evidence type="ECO:0000256" key="1">
    <source>
        <dbReference type="SAM" id="SignalP"/>
    </source>
</evidence>
<gene>
    <name evidence="2" type="ORF">CL6EHI_040370</name>
</gene>
<organism evidence="2 3">
    <name type="scientific">Entamoeba histolytica</name>
    <dbReference type="NCBI Taxonomy" id="5759"/>
    <lineage>
        <taxon>Eukaryota</taxon>
        <taxon>Amoebozoa</taxon>
        <taxon>Evosea</taxon>
        <taxon>Archamoebae</taxon>
        <taxon>Mastigamoebida</taxon>
        <taxon>Entamoebidae</taxon>
        <taxon>Entamoeba</taxon>
    </lineage>
</organism>
<dbReference type="EMBL" id="BDEQ01000001">
    <property type="protein sequence ID" value="GAT95468.1"/>
    <property type="molecule type" value="Genomic_DNA"/>
</dbReference>
<dbReference type="VEuPathDB" id="AmoebaDB:KM1_030150"/>
<proteinExistence type="predicted"/>
<sequence>MTMKTLFYLLILLILCCDGKKTNKYDEQTVNDLDQRKKAFKSFEINERDLKDDKVYFKKLRTTMKRYRNLDDAKRTLERIINKRLINQIEQHQKSMPFISTPNPKSYKKMVQVKTRDILNN</sequence>
<dbReference type="VEuPathDB" id="AmoebaDB:EHI7A_010620"/>
<evidence type="ECO:0000313" key="3">
    <source>
        <dbReference type="Proteomes" id="UP000078387"/>
    </source>
</evidence>
<feature type="signal peptide" evidence="1">
    <location>
        <begin position="1"/>
        <end position="19"/>
    </location>
</feature>
<dbReference type="Proteomes" id="UP000078387">
    <property type="component" value="Unassembled WGS sequence"/>
</dbReference>